<sequence length="356" mass="39771">MQAIRYIILLLACLAGPLTGFAQGLVIRNYNVKDGLANATVYSAVQDLEGFIWFATPTGVSKFDGKRFRNYTKKDGLTDNDVVKLAADSRGRVWFFTSNGKLSFYQNHIVHNEDSDSTLRYNSRSHYIQYAFEDKARITWFLNSAGRIIQYNGRKTTYDKLGSSSMDVMSLLSKDSVFHPLQRYFNLPGVKDSNNVLQKIFIAAPYSLGNQRFSERIRNNPVVITGNILYSYTPQDIMPFFSGPDWGIREEISSVSIDGENLWIGTPRSLYLIRDFFRGRRRSANCSTTTSLLLSCTTATAIPGSPLSVTACIISRSSISISLTSTIRTVCIPIRCTACLRTSATACCTSARMRAC</sequence>
<dbReference type="EMBL" id="CP149822">
    <property type="protein sequence ID" value="WZN42259.1"/>
    <property type="molecule type" value="Genomic_DNA"/>
</dbReference>
<dbReference type="Proteomes" id="UP001485459">
    <property type="component" value="Chromosome"/>
</dbReference>
<reference evidence="2" key="1">
    <citation type="submission" date="2024-03" db="EMBL/GenBank/DDBJ databases">
        <title>Chitinophaga horti sp. nov., isolated from garden soil.</title>
        <authorList>
            <person name="Lee D.S."/>
            <person name="Han D.M."/>
            <person name="Baek J.H."/>
            <person name="Choi D.G."/>
            <person name="Jeon J.H."/>
            <person name="Jeon C.O."/>
        </authorList>
    </citation>
    <scope>NUCLEOTIDE SEQUENCE [LARGE SCALE GENOMIC DNA]</scope>
    <source>
        <strain evidence="2">GPA1</strain>
    </source>
</reference>
<organism evidence="1 2">
    <name type="scientific">Chitinophaga pollutisoli</name>
    <dbReference type="NCBI Taxonomy" id="3133966"/>
    <lineage>
        <taxon>Bacteria</taxon>
        <taxon>Pseudomonadati</taxon>
        <taxon>Bacteroidota</taxon>
        <taxon>Chitinophagia</taxon>
        <taxon>Chitinophagales</taxon>
        <taxon>Chitinophagaceae</taxon>
        <taxon>Chitinophaga</taxon>
    </lineage>
</organism>
<dbReference type="Gene3D" id="2.130.10.10">
    <property type="entry name" value="YVTN repeat-like/Quinoprotein amine dehydrogenase"/>
    <property type="match status" value="1"/>
</dbReference>
<dbReference type="InterPro" id="IPR015943">
    <property type="entry name" value="WD40/YVTN_repeat-like_dom_sf"/>
</dbReference>
<keyword evidence="2" id="KW-1185">Reference proteome</keyword>
<protein>
    <recommendedName>
        <fullName evidence="3">Two component regulator with propeller domain</fullName>
    </recommendedName>
</protein>
<name>A0ABZ2YTU4_9BACT</name>
<gene>
    <name evidence="1" type="ORF">WJU16_04315</name>
</gene>
<proteinExistence type="predicted"/>
<evidence type="ECO:0000313" key="1">
    <source>
        <dbReference type="EMBL" id="WZN42259.1"/>
    </source>
</evidence>
<evidence type="ECO:0000313" key="2">
    <source>
        <dbReference type="Proteomes" id="UP001485459"/>
    </source>
</evidence>
<evidence type="ECO:0008006" key="3">
    <source>
        <dbReference type="Google" id="ProtNLM"/>
    </source>
</evidence>
<accession>A0ABZ2YTU4</accession>